<dbReference type="AlphaFoldDB" id="A0A2W7C0D3"/>
<proteinExistence type="predicted"/>
<evidence type="ECO:0000313" key="1">
    <source>
        <dbReference type="EMBL" id="PZV35731.1"/>
    </source>
</evidence>
<dbReference type="OrthoDB" id="8096449at2"/>
<comment type="caution">
    <text evidence="1">The sequence shown here is derived from an EMBL/GenBank/DDBJ whole genome shotgun (WGS) entry which is preliminary data.</text>
</comment>
<dbReference type="RefSeq" id="WP_111547162.1">
    <property type="nucleotide sequence ID" value="NZ_MZXV01000056.1"/>
</dbReference>
<sequence length="66" mass="7206">MRRTTKALPFVPTEIHVSTFEDEKGLLGILSIQTTEGILDLALDLTTADAVANAVKEIRSKLAPER</sequence>
<organism evidence="1 2">
    <name type="scientific">Mesorhizobium kowhaii</name>
    <dbReference type="NCBI Taxonomy" id="1300272"/>
    <lineage>
        <taxon>Bacteria</taxon>
        <taxon>Pseudomonadati</taxon>
        <taxon>Pseudomonadota</taxon>
        <taxon>Alphaproteobacteria</taxon>
        <taxon>Hyphomicrobiales</taxon>
        <taxon>Phyllobacteriaceae</taxon>
        <taxon>Mesorhizobium</taxon>
    </lineage>
</organism>
<dbReference type="Proteomes" id="UP000248616">
    <property type="component" value="Unassembled WGS sequence"/>
</dbReference>
<evidence type="ECO:0000313" key="2">
    <source>
        <dbReference type="Proteomes" id="UP000248616"/>
    </source>
</evidence>
<gene>
    <name evidence="1" type="ORF">B5V02_27260</name>
</gene>
<name>A0A2W7C0D3_9HYPH</name>
<keyword evidence="2" id="KW-1185">Reference proteome</keyword>
<reference evidence="2" key="1">
    <citation type="submission" date="2017-03" db="EMBL/GenBank/DDBJ databases">
        <authorList>
            <person name="Safronova V.I."/>
            <person name="Sazanova A.L."/>
            <person name="Chirak E.R."/>
        </authorList>
    </citation>
    <scope>NUCLEOTIDE SEQUENCE [LARGE SCALE GENOMIC DNA]</scope>
    <source>
        <strain evidence="2">Ach-343</strain>
    </source>
</reference>
<accession>A0A2W7C0D3</accession>
<dbReference type="EMBL" id="MZXV01000056">
    <property type="protein sequence ID" value="PZV35731.1"/>
    <property type="molecule type" value="Genomic_DNA"/>
</dbReference>
<protein>
    <submittedName>
        <fullName evidence="1">Uncharacterized protein</fullName>
    </submittedName>
</protein>